<dbReference type="CDD" id="cd02440">
    <property type="entry name" value="AdoMet_MTases"/>
    <property type="match status" value="1"/>
</dbReference>
<accession>A0A1L9BBW0</accession>
<gene>
    <name evidence="1" type="ORF">BON30_17270</name>
</gene>
<evidence type="ECO:0000313" key="2">
    <source>
        <dbReference type="Proteomes" id="UP000182229"/>
    </source>
</evidence>
<reference evidence="1 2" key="2">
    <citation type="submission" date="2016-12" db="EMBL/GenBank/DDBJ databases">
        <title>Draft Genome Sequence of Cystobacter ferrugineus Strain Cbfe23.</title>
        <authorList>
            <person name="Akbar S."/>
            <person name="Dowd S.E."/>
            <person name="Stevens D.C."/>
        </authorList>
    </citation>
    <scope>NUCLEOTIDE SEQUENCE [LARGE SCALE GENOMIC DNA]</scope>
    <source>
        <strain evidence="1 2">Cbfe23</strain>
    </source>
</reference>
<dbReference type="SUPFAM" id="SSF53335">
    <property type="entry name" value="S-adenosyl-L-methionine-dependent methyltransferases"/>
    <property type="match status" value="1"/>
</dbReference>
<evidence type="ECO:0000313" key="1">
    <source>
        <dbReference type="EMBL" id="OJH39757.1"/>
    </source>
</evidence>
<comment type="caution">
    <text evidence="1">The sequence shown here is derived from an EMBL/GenBank/DDBJ whole genome shotgun (WGS) entry which is preliminary data.</text>
</comment>
<name>A0A1L9BBW0_9BACT</name>
<keyword evidence="2" id="KW-1185">Reference proteome</keyword>
<dbReference type="STRING" id="83449.BON30_17270"/>
<sequence>MMEWVERSDAFLQADVWLHDIFVRLQRGNVEANMSALYQGLHLLRRKCDREEWHVFCLESTRAHPLRKLLHLCPYSRHGYERPRGYAGDADLIDYVYSQRKTEDPLIGQSIYRFLYQQTGPQCVRERRMILAREIDTIAERVHKPRVLSIACGHLREAERSRAVAERRVGLFLAMDQDTSSLEEVARQHPGDLVRPVCDNVRSIVLGRSVFEPQDLIYSAGLYDYLSQNVAQRLTRRLFEMLRPGGRLVIANFALSTPDAGYLEAFMDWWLVYRDEEQMRDLAAEIDPAQISRMNLFRDSVGHVIYLELERH</sequence>
<dbReference type="AlphaFoldDB" id="A0A1L9BBW0"/>
<dbReference type="InterPro" id="IPR029063">
    <property type="entry name" value="SAM-dependent_MTases_sf"/>
</dbReference>
<dbReference type="OrthoDB" id="428497at2"/>
<reference evidence="2" key="1">
    <citation type="submission" date="2016-11" db="EMBL/GenBank/DDBJ databases">
        <authorList>
            <person name="Shukria A."/>
            <person name="Stevens D.C."/>
        </authorList>
    </citation>
    <scope>NUCLEOTIDE SEQUENCE [LARGE SCALE GENOMIC DNA]</scope>
    <source>
        <strain evidence="2">Cbfe23</strain>
    </source>
</reference>
<proteinExistence type="predicted"/>
<organism evidence="1 2">
    <name type="scientific">Cystobacter ferrugineus</name>
    <dbReference type="NCBI Taxonomy" id="83449"/>
    <lineage>
        <taxon>Bacteria</taxon>
        <taxon>Pseudomonadati</taxon>
        <taxon>Myxococcota</taxon>
        <taxon>Myxococcia</taxon>
        <taxon>Myxococcales</taxon>
        <taxon>Cystobacterineae</taxon>
        <taxon>Archangiaceae</taxon>
        <taxon>Cystobacter</taxon>
    </lineage>
</organism>
<dbReference type="Gene3D" id="3.40.50.150">
    <property type="entry name" value="Vaccinia Virus protein VP39"/>
    <property type="match status" value="1"/>
</dbReference>
<dbReference type="Proteomes" id="UP000182229">
    <property type="component" value="Unassembled WGS sequence"/>
</dbReference>
<dbReference type="EMBL" id="MPIN01000004">
    <property type="protein sequence ID" value="OJH39757.1"/>
    <property type="molecule type" value="Genomic_DNA"/>
</dbReference>
<protein>
    <submittedName>
        <fullName evidence="1">Chemotaxis protein CheR</fullName>
    </submittedName>
</protein>